<gene>
    <name evidence="1" type="ORF">CERSUDRAFT_93051</name>
</gene>
<protein>
    <submittedName>
        <fullName evidence="1">Uncharacterized protein</fullName>
    </submittedName>
</protein>
<accession>M2RKM8</accession>
<dbReference type="OrthoDB" id="37659at2759"/>
<dbReference type="AlphaFoldDB" id="M2RKM8"/>
<evidence type="ECO:0000313" key="2">
    <source>
        <dbReference type="Proteomes" id="UP000016930"/>
    </source>
</evidence>
<dbReference type="EMBL" id="KB445794">
    <property type="protein sequence ID" value="EMD39012.1"/>
    <property type="molecule type" value="Genomic_DNA"/>
</dbReference>
<dbReference type="Proteomes" id="UP000016930">
    <property type="component" value="Unassembled WGS sequence"/>
</dbReference>
<name>M2RKM8_CERS8</name>
<dbReference type="InterPro" id="IPR046670">
    <property type="entry name" value="DUF6540"/>
</dbReference>
<sequence length="124" mass="13686">MELCLLTGVHGTTRVGTVFHIVGSTSGFGYQRQDNVHFTSPAQYRGKLFLGSVAASQVAKMESLFRQVEIFNNDARWNCQNWVFAAVRKLVGYGFPVRAFANLGDMQAAMAAAWDDWESGTTSD</sequence>
<dbReference type="HOGENOM" id="CLU_116351_4_0_1"/>
<keyword evidence="2" id="KW-1185">Reference proteome</keyword>
<organism evidence="1 2">
    <name type="scientific">Ceriporiopsis subvermispora (strain B)</name>
    <name type="common">White-rot fungus</name>
    <name type="synonym">Gelatoporia subvermispora</name>
    <dbReference type="NCBI Taxonomy" id="914234"/>
    <lineage>
        <taxon>Eukaryota</taxon>
        <taxon>Fungi</taxon>
        <taxon>Dikarya</taxon>
        <taxon>Basidiomycota</taxon>
        <taxon>Agaricomycotina</taxon>
        <taxon>Agaricomycetes</taxon>
        <taxon>Polyporales</taxon>
        <taxon>Gelatoporiaceae</taxon>
        <taxon>Gelatoporia</taxon>
    </lineage>
</organism>
<evidence type="ECO:0000313" key="1">
    <source>
        <dbReference type="EMBL" id="EMD39012.1"/>
    </source>
</evidence>
<proteinExistence type="predicted"/>
<dbReference type="Pfam" id="PF20174">
    <property type="entry name" value="DUF6540"/>
    <property type="match status" value="1"/>
</dbReference>
<reference evidence="1 2" key="1">
    <citation type="journal article" date="2012" name="Proc. Natl. Acad. Sci. U.S.A.">
        <title>Comparative genomics of Ceriporiopsis subvermispora and Phanerochaete chrysosporium provide insight into selective ligninolysis.</title>
        <authorList>
            <person name="Fernandez-Fueyo E."/>
            <person name="Ruiz-Duenas F.J."/>
            <person name="Ferreira P."/>
            <person name="Floudas D."/>
            <person name="Hibbett D.S."/>
            <person name="Canessa P."/>
            <person name="Larrondo L.F."/>
            <person name="James T.Y."/>
            <person name="Seelenfreund D."/>
            <person name="Lobos S."/>
            <person name="Polanco R."/>
            <person name="Tello M."/>
            <person name="Honda Y."/>
            <person name="Watanabe T."/>
            <person name="Watanabe T."/>
            <person name="Ryu J.S."/>
            <person name="Kubicek C.P."/>
            <person name="Schmoll M."/>
            <person name="Gaskell J."/>
            <person name="Hammel K.E."/>
            <person name="St John F.J."/>
            <person name="Vanden Wymelenberg A."/>
            <person name="Sabat G."/>
            <person name="Splinter BonDurant S."/>
            <person name="Syed K."/>
            <person name="Yadav J.S."/>
            <person name="Doddapaneni H."/>
            <person name="Subramanian V."/>
            <person name="Lavin J.L."/>
            <person name="Oguiza J.A."/>
            <person name="Perez G."/>
            <person name="Pisabarro A.G."/>
            <person name="Ramirez L."/>
            <person name="Santoyo F."/>
            <person name="Master E."/>
            <person name="Coutinho P.M."/>
            <person name="Henrissat B."/>
            <person name="Lombard V."/>
            <person name="Magnuson J.K."/>
            <person name="Kuees U."/>
            <person name="Hori C."/>
            <person name="Igarashi K."/>
            <person name="Samejima M."/>
            <person name="Held B.W."/>
            <person name="Barry K.W."/>
            <person name="LaButti K.M."/>
            <person name="Lapidus A."/>
            <person name="Lindquist E.A."/>
            <person name="Lucas S.M."/>
            <person name="Riley R."/>
            <person name="Salamov A.A."/>
            <person name="Hoffmeister D."/>
            <person name="Schwenk D."/>
            <person name="Hadar Y."/>
            <person name="Yarden O."/>
            <person name="de Vries R.P."/>
            <person name="Wiebenga A."/>
            <person name="Stenlid J."/>
            <person name="Eastwood D."/>
            <person name="Grigoriev I.V."/>
            <person name="Berka R.M."/>
            <person name="Blanchette R.A."/>
            <person name="Kersten P."/>
            <person name="Martinez A.T."/>
            <person name="Vicuna R."/>
            <person name="Cullen D."/>
        </authorList>
    </citation>
    <scope>NUCLEOTIDE SEQUENCE [LARGE SCALE GENOMIC DNA]</scope>
    <source>
        <strain evidence="1 2">B</strain>
    </source>
</reference>